<accession>A0A6C0E2V4</accession>
<protein>
    <submittedName>
        <fullName evidence="1">Uncharacterized protein</fullName>
    </submittedName>
</protein>
<sequence length="135" mass="15927">MNNNYKMKIITIEQFEKLPKKPSVSGRSLEAGKLYYIRDIRKKTNPVYIGRYVEPVMYYNDTISVLYNYQFEDVKYLVKTSQHRREPIGIFGNVDNYYEVVYPTPTKTDIINKKNTIKELENFILAKKAKPQESG</sequence>
<proteinExistence type="predicted"/>
<organism evidence="1">
    <name type="scientific">viral metagenome</name>
    <dbReference type="NCBI Taxonomy" id="1070528"/>
    <lineage>
        <taxon>unclassified sequences</taxon>
        <taxon>metagenomes</taxon>
        <taxon>organismal metagenomes</taxon>
    </lineage>
</organism>
<name>A0A6C0E2V4_9ZZZZ</name>
<dbReference type="EMBL" id="MN739732">
    <property type="protein sequence ID" value="QHT23497.1"/>
    <property type="molecule type" value="Genomic_DNA"/>
</dbReference>
<reference evidence="1" key="1">
    <citation type="journal article" date="2020" name="Nature">
        <title>Giant virus diversity and host interactions through global metagenomics.</title>
        <authorList>
            <person name="Schulz F."/>
            <person name="Roux S."/>
            <person name="Paez-Espino D."/>
            <person name="Jungbluth S."/>
            <person name="Walsh D.A."/>
            <person name="Denef V.J."/>
            <person name="McMahon K.D."/>
            <person name="Konstantinidis K.T."/>
            <person name="Eloe-Fadrosh E.A."/>
            <person name="Kyrpides N.C."/>
            <person name="Woyke T."/>
        </authorList>
    </citation>
    <scope>NUCLEOTIDE SEQUENCE</scope>
    <source>
        <strain evidence="1">GVMAG-M-3300023179-116</strain>
    </source>
</reference>
<dbReference type="AlphaFoldDB" id="A0A6C0E2V4"/>
<evidence type="ECO:0000313" key="1">
    <source>
        <dbReference type="EMBL" id="QHT23497.1"/>
    </source>
</evidence>